<feature type="compositionally biased region" description="Polar residues" evidence="2">
    <location>
        <begin position="3836"/>
        <end position="3845"/>
    </location>
</feature>
<dbReference type="PROSITE" id="PS00028">
    <property type="entry name" value="ZINC_FINGER_C2H2_1"/>
    <property type="match status" value="6"/>
</dbReference>
<reference evidence="4 5" key="1">
    <citation type="submission" date="2019-04" db="EMBL/GenBank/DDBJ databases">
        <authorList>
            <consortium name="Wellcome Sanger Institute Data Sharing"/>
        </authorList>
    </citation>
    <scope>NUCLEOTIDE SEQUENCE [LARGE SCALE GENOMIC DNA]</scope>
</reference>
<feature type="region of interest" description="Disordered" evidence="2">
    <location>
        <begin position="684"/>
        <end position="717"/>
    </location>
</feature>
<organism evidence="4 5">
    <name type="scientific">Scleropages formosus</name>
    <name type="common">Asian bonytongue</name>
    <name type="synonym">Osteoglossum formosum</name>
    <dbReference type="NCBI Taxonomy" id="113540"/>
    <lineage>
        <taxon>Eukaryota</taxon>
        <taxon>Metazoa</taxon>
        <taxon>Chordata</taxon>
        <taxon>Craniata</taxon>
        <taxon>Vertebrata</taxon>
        <taxon>Euteleostomi</taxon>
        <taxon>Actinopterygii</taxon>
        <taxon>Neopterygii</taxon>
        <taxon>Teleostei</taxon>
        <taxon>Osteoglossocephala</taxon>
        <taxon>Osteoglossomorpha</taxon>
        <taxon>Osteoglossiformes</taxon>
        <taxon>Osteoglossidae</taxon>
        <taxon>Scleropages</taxon>
    </lineage>
</organism>
<keyword evidence="1" id="KW-0862">Zinc</keyword>
<feature type="compositionally biased region" description="Basic and acidic residues" evidence="2">
    <location>
        <begin position="3298"/>
        <end position="3309"/>
    </location>
</feature>
<accession>A0A8C9RXI6</accession>
<feature type="region of interest" description="Disordered" evidence="2">
    <location>
        <begin position="334"/>
        <end position="417"/>
    </location>
</feature>
<evidence type="ECO:0000259" key="3">
    <source>
        <dbReference type="PROSITE" id="PS50157"/>
    </source>
</evidence>
<name>A0A8C9RXI6_SCLFO</name>
<dbReference type="SMART" id="SM00355">
    <property type="entry name" value="ZnF_C2H2"/>
    <property type="match status" value="8"/>
</dbReference>
<evidence type="ECO:0000313" key="5">
    <source>
        <dbReference type="Proteomes" id="UP000694397"/>
    </source>
</evidence>
<protein>
    <recommendedName>
        <fullName evidence="3">C2H2-type domain-containing protein</fullName>
    </recommendedName>
</protein>
<sequence>MTGETQNAYPIKESDTGSKEQDKRVLLDQFSERTRKENREHYRSGGLLISGTKFAAKEKEYSQREAIIRPQQTGKIDFKSLQNRPKFSSDERTWPSNKGCPHSPTGKKTREKGKKSGKSERSNPQQLYRLSITNHRSKPAIGIAYPQQKVTPPKKLEASRGPISGSYRFHVPSIPEREAELQQQELSYSRCIQEASSSFTSTNYTSQPASTTGSASVQHHPATTQQLGLLQNSSSSSTQPGGQLLQPEFQVNGTNSWQPTEKTFSGVNYGGSSHKLSIFTEGNKSSPSFVPLPFQYEYSSLQESATDPYPCDQSSHPQDYIDISVAATQMSQSPFIHSSGDGQEESQSNSQTDVEQPEGRTAYPQPLQHAQFLHSPHGPQPSLHCYKGRNEHTSDNESLISSSNQLEQKNSCLNDNPTTFRDNTGVTLVSVSKSVCPPKDTVQRILAEGNSHHARNLQNLDSQMELTNKAYNSSLVNTMHMGTVPFEKSIPCITNKNVSKLSQTWEGDKVSSSFDHNSLSLHANPNDKNQFNCQPTVEQKLHGPKNRKMPWQQIHLTSVMPKQNRIELSRQLSNQKLTFLAAPSDWQDVNEPHRNGSLNSPDSFHSKTPDESFTNHQESIKQNCNNTSVFPYDANAEVTTSQVCDTRSKPFYFEQKQLCRATSRTNNHAPLQVPPVGLSPCESPLQNATSGSTCSSLSPTSNSPVISSEDTQLPTRGPPPPFYQQHQGKILTPSDHLNSDFQHFHTNLSRTFLNTSERVKEDALSSLHNIKYRSTMDSVKSCMHSIPVEHKPPPSYSAHQLLASSLATANLDQLDVLLTCKQCDQNFNNLASFLDHKKCQTDSAKTTGTTFTLSKYPSDLHLSLLGLNKNGELMSDSEIKGEPKDDSSKPNVFNVTSNLPIPIPDLEMDDAKLDSLITEALNGLGYQSDNAEIDSSFIDAFADDELTTAKVTGSVQVVKTKDCMMYDSRSKHLDVDDDRSQSQGKCLQELDRDSLNTKNKNKTSILEKVQQESFIDSELKEKAYVNQLTPRCKLRDASPEKSFEQFGIRKEGRHSTDSSAEASKEDARFFLSSRFTERSTVKTFQESYSSVKSSVPRVSCSTRNSGKTGVKDSKRKKAGGGTWSKELIHKIVQQKNKLHKLHAKATKNQQFSLIMEKLTPSAQDPKFEEYDYVSDSDEDCRPLKMVSRGRLGHSRRYKYTYSKEYKGGERSSKSKSIPWNCESNESLEVKVTEDISPSTTKQISSCRVRRRRSSRSSTSSEHSTPTSISCESVYSPKNTDRTDSDSEKGLAMKKISSSNVVLMDYYVHDVYETSTVETCKEPNKTSSQLFSRNTKRYGSAKFLLSANLNSCRIGMEKKSELNNTINGNKSFKRYNSIGVSSQGKEQHCSTDLTGMAQSTEQCSNLLKDRVFNDSFKSLVSDSSTSGPHSKLLAVEVMPDTNQTSRTQKNDIFDAEKSEYKSSGGKFSNINTDLLPNAENPEVRRKEEPERFNCHLENKSTILSTPPMERLHRHPPEMQDLALHKEIARSGPTEPDQSLVKSPLQFDTSSLFGEITAAGFDSSLYTDISVNNEGFNSFGTRSEKKELFDPAFSSYLRNKDWSLMTDVTSILRDEGPQFKDLFEKGITKKTNSGLQMTLPDKILDYDTNPTSTVSEDELEIKKIVSELESKLQTEKQNSSSSTSEVSKHLTNNKSSSLQLDHEAGNNQSGTSVHKTVECAKMVTADTNLVDTYIDTDPSWSSPFNFGLLEGQHCVHTPIHDHSGAKDPSSATTGGDVQSPLKQITEDAEVLNKSFAEKSDELLDSEMYTENLMKCLEVISDTVLKKPCLTGELEDSHFSEFLNPEQPCKDNTAVREHHNEIHFTQINDAGNQKPPKHDAMLFQFENSMCLLDSKCELSPNQRDTTGGVTVFELASKECKNIMFQENLSDTKKSQIDINEKESELNEFQFIEEKIKEKNVIYGASEKLQSEEYEQILKSKEPISQKQLRSPNKHNEKEHIEGGHNTILRISHSLPVSIASEDRKNNPKILKYTEETPKTSDNQPKTLISPSCQEITLGSAGHDITVYDLLENDPHDKIKETVVHEDLQKVLPSHSEDSVLPGCELTVSKMKHMDSERPLLTAAELGSTLAKIQLIDCAFENNSKSEVISEFGDNPQQVPSNEMMTSVHAECRENILSIEENGTSCENALPSFTPQNSLLHSVTDPGELNKCQSKRLWNNLETLSLARNNHEINKNEKQLIKSTVTPNSGVPELLIVDLEMAEKKNSGPDCEASIPSDLSLLSTYEQHDCLINNEQTLKADLPNEQKRNQETLYKSKETPLDFKEMPELSHHLEECNDISTGLHESTKVQNVLKTCLKDIPDQWQLGAAMPLTFSTSINSVNTVQMDKNSSATTTEICSLDPALQNSSTQNNSKCSCSTPCCPCGKQRCTSPIMNVVLELSSKVPHDADLCHSAFETIDYTDLHSSLFKKTEVENLDLNMHLSESDESSQRQSPSTDQETFQTSSVCPEEASGLSRHTKSFKLKGGTCKGIKAYAKRFYSDSENQNVASKVIKNEKACRQGAILCEICSACFRTLPGLKRHKAMKHVTKKDGSTGLESLNTNYQESVPIYKKTLFVETGSGDDPVGLEYKGCLQMKNKENRNKLSSEANAPFYRFSKEEIQLSCEGTNTTRLMILEDKEKQRVLPSMARISKSCEVQKNRKVDTNKSLLSKDINPEQFSDDLLNILKTDILQAITPNFFTPPQQSCSKQHKNQDENEKTPKDLKFKANAETNTTSVDSCQYKGCVVIKENETVTNEESRTEPLRMIDGGETENNEICSSTRSNFPGIKETIDPKVIYAEKSVSTETFGEGPDEIKCEKNSCLTEAIDSHCFCFKDSSPSTVQPTLGLEALLDDENNFSQLFPRDEAIIRKKCTRVYGKRNKKQQINPILPVPEAHPASSVSLDNEKHSETQGSTEIMIHVEDSCNVLEDSEGLGIQGFSSPTNLTNCKAAINWGTSDVLTETVLSSDTQIALKSEHPVSNCPKKFSDPANPISSEIQDISNFHDIDIQNLNTKFQLPEMSLYEPSKNLPLDVQITNEDMEVSDDMKSTKKPTERRGRKRIEGGLKLRDKQYKCKVCFTWFLTLGELNFHKLSHNPSPPPTCYMCVQRKFSSREQLRDHLREKHAKNKAGIWTCGMCLKEISDVWMYNEHLREHATQFARKGQTQSSILGLPGCFMQETAVKNFITSIMQHRPTKCSKGEKGKILSKDAGKAIKENVEQKSKTKDVHEAEDVKTDGQSEDDGKQTTPSQPKVVNKAEGTQRSIEMHPNCKDPSRDCHHCGKQFPKPFKLQRHLVVHSLQKIFLCHRCPIFYQDAKELKDHLKSVHKEIEEQDPKHTTLYTCELCADVMHVIKKSFICSTCNYTFSKKEQFDRHMEKHLTEGNQIFKFRGVLRPNKLSTCYSNDEEFDFLPNKRRKIAVENHLDASFESISALQFSESAEGEVQKSVVTPTSDLFTSNSFSEHKDTSIKTEDRVDDFPEILPSFQKSPLFVTSDSRSLFPSVEKSQMSGFSCPSEEASTMETCSIEEQCATSPSENKINAKDVTCSQTEKEAIMLSAKDQHENQPSLKDCSTTQEYSESSTSAKQPLSKDLSLINKVDLFQTSGCTNVTCTPEGATSATESPVIQTKGPDHVANVTNSPETVKVFNSTTAERTSPAGCPKDLFVDTCTNLISEASNLVKVDSHNCREIKQKSADYVTDQTGVGNIKHHSSDIQKTESQQKVPKPQSNTEQGDSLAKDKVLLKLSERAKQESDSSLKPVAESMAQIKQKKRKEIKEHQNCKMSTTATRENFDVDMRNTKKLRVQSSNKNESTGNHKKGDAGNDCPVLSSVRDDLATNKIIPRQKTEGLNSQTKKNLFNSRLLKKAENVQQLNRDLNRDHKGKKGVIGRHLQLPSKCRSLTGMRPLESHTFRTAESQNHLLNQLFGQKLTSFKIPLRKDTSESLN</sequence>
<reference evidence="4" key="3">
    <citation type="submission" date="2025-09" db="UniProtKB">
        <authorList>
            <consortium name="Ensembl"/>
        </authorList>
    </citation>
    <scope>IDENTIFICATION</scope>
</reference>
<feature type="compositionally biased region" description="Polar residues" evidence="2">
    <location>
        <begin position="396"/>
        <end position="417"/>
    </location>
</feature>
<feature type="compositionally biased region" description="Polar residues" evidence="2">
    <location>
        <begin position="345"/>
        <end position="354"/>
    </location>
</feature>
<feature type="domain" description="C2H2-type" evidence="3">
    <location>
        <begin position="3107"/>
        <end position="3134"/>
    </location>
</feature>
<feature type="compositionally biased region" description="Low complexity" evidence="2">
    <location>
        <begin position="1255"/>
        <end position="1269"/>
    </location>
</feature>
<evidence type="ECO:0000313" key="4">
    <source>
        <dbReference type="Ensembl" id="ENSSFOP00015022885.1"/>
    </source>
</evidence>
<feature type="compositionally biased region" description="Polar residues" evidence="2">
    <location>
        <begin position="70"/>
        <end position="86"/>
    </location>
</feature>
<feature type="compositionally biased region" description="Basic residues" evidence="2">
    <location>
        <begin position="105"/>
        <end position="116"/>
    </location>
</feature>
<feature type="compositionally biased region" description="Basic and acidic residues" evidence="2">
    <location>
        <begin position="1278"/>
        <end position="1290"/>
    </location>
</feature>
<feature type="region of interest" description="Disordered" evidence="2">
    <location>
        <begin position="1668"/>
        <end position="1710"/>
    </location>
</feature>
<dbReference type="Proteomes" id="UP000694397">
    <property type="component" value="Chromosome 7"/>
</dbReference>
<feature type="compositionally biased region" description="Basic and acidic residues" evidence="2">
    <location>
        <begin position="3250"/>
        <end position="3278"/>
    </location>
</feature>
<feature type="region of interest" description="Disordered" evidence="2">
    <location>
        <begin position="2478"/>
        <end position="2507"/>
    </location>
</feature>
<feature type="region of interest" description="Disordered" evidence="2">
    <location>
        <begin position="1095"/>
        <end position="1120"/>
    </location>
</feature>
<keyword evidence="1" id="KW-0863">Zinc-finger</keyword>
<proteinExistence type="predicted"/>
<feature type="region of interest" description="Disordered" evidence="2">
    <location>
        <begin position="1"/>
        <end position="46"/>
    </location>
</feature>
<dbReference type="GeneTree" id="ENSGT00530000065415"/>
<dbReference type="Ensembl" id="ENSSFOT00015023135.2">
    <property type="protein sequence ID" value="ENSSFOP00015022885.1"/>
    <property type="gene ID" value="ENSSFOG00015014705.2"/>
</dbReference>
<feature type="compositionally biased region" description="Low complexity" evidence="2">
    <location>
        <begin position="3605"/>
        <end position="3616"/>
    </location>
</feature>
<feature type="region of interest" description="Disordered" evidence="2">
    <location>
        <begin position="2737"/>
        <end position="2756"/>
    </location>
</feature>
<feature type="compositionally biased region" description="Polar residues" evidence="2">
    <location>
        <begin position="123"/>
        <end position="134"/>
    </location>
</feature>
<dbReference type="GO" id="GO:0008270">
    <property type="term" value="F:zinc ion binding"/>
    <property type="evidence" value="ECO:0007669"/>
    <property type="project" value="UniProtKB-KW"/>
</dbReference>
<feature type="region of interest" description="Disordered" evidence="2">
    <location>
        <begin position="586"/>
        <end position="617"/>
    </location>
</feature>
<feature type="domain" description="C2H2-type" evidence="3">
    <location>
        <begin position="2559"/>
        <end position="2587"/>
    </location>
</feature>
<feature type="compositionally biased region" description="Basic and acidic residues" evidence="2">
    <location>
        <begin position="2747"/>
        <end position="2756"/>
    </location>
</feature>
<feature type="domain" description="C2H2-type" evidence="3">
    <location>
        <begin position="3309"/>
        <end position="3336"/>
    </location>
</feature>
<evidence type="ECO:0000256" key="2">
    <source>
        <dbReference type="SAM" id="MobiDB-lite"/>
    </source>
</evidence>
<feature type="region of interest" description="Disordered" evidence="2">
    <location>
        <begin position="1232"/>
        <end position="1290"/>
    </location>
</feature>
<keyword evidence="5" id="KW-1185">Reference proteome</keyword>
<feature type="compositionally biased region" description="Polar residues" evidence="2">
    <location>
        <begin position="3749"/>
        <end position="3765"/>
    </location>
</feature>
<evidence type="ECO:0000256" key="1">
    <source>
        <dbReference type="PROSITE-ProRule" id="PRU00042"/>
    </source>
</evidence>
<feature type="region of interest" description="Disordered" evidence="2">
    <location>
        <begin position="59"/>
        <end position="169"/>
    </location>
</feature>
<dbReference type="SUPFAM" id="SSF57667">
    <property type="entry name" value="beta-beta-alpha zinc fingers"/>
    <property type="match status" value="1"/>
</dbReference>
<keyword evidence="1" id="KW-0479">Metal-binding</keyword>
<feature type="region of interest" description="Disordered" evidence="2">
    <location>
        <begin position="3735"/>
        <end position="3769"/>
    </location>
</feature>
<dbReference type="Gene3D" id="3.30.160.60">
    <property type="entry name" value="Classic Zinc Finger"/>
    <property type="match status" value="2"/>
</dbReference>
<feature type="region of interest" description="Disordered" evidence="2">
    <location>
        <begin position="1043"/>
        <end position="1063"/>
    </location>
</feature>
<reference evidence="4" key="2">
    <citation type="submission" date="2025-08" db="UniProtKB">
        <authorList>
            <consortium name="Ensembl"/>
        </authorList>
    </citation>
    <scope>IDENTIFICATION</scope>
</reference>
<feature type="region of interest" description="Disordered" evidence="2">
    <location>
        <begin position="3250"/>
        <end position="3309"/>
    </location>
</feature>
<dbReference type="InterPro" id="IPR013087">
    <property type="entry name" value="Znf_C2H2_type"/>
</dbReference>
<dbReference type="InterPro" id="IPR036236">
    <property type="entry name" value="Znf_C2H2_sf"/>
</dbReference>
<feature type="compositionally biased region" description="Low complexity" evidence="2">
    <location>
        <begin position="689"/>
        <end position="708"/>
    </location>
</feature>
<feature type="compositionally biased region" description="Basic and acidic residues" evidence="2">
    <location>
        <begin position="12"/>
        <end position="43"/>
    </location>
</feature>
<feature type="region of interest" description="Disordered" evidence="2">
    <location>
        <begin position="3592"/>
        <end position="3619"/>
    </location>
</feature>
<dbReference type="PROSITE" id="PS50157">
    <property type="entry name" value="ZINC_FINGER_C2H2_2"/>
    <property type="match status" value="4"/>
</dbReference>
<feature type="domain" description="C2H2-type" evidence="3">
    <location>
        <begin position="3390"/>
        <end position="3417"/>
    </location>
</feature>
<feature type="compositionally biased region" description="Polar residues" evidence="2">
    <location>
        <begin position="2486"/>
        <end position="2502"/>
    </location>
</feature>
<feature type="region of interest" description="Disordered" evidence="2">
    <location>
        <begin position="3835"/>
        <end position="3858"/>
    </location>
</feature>
<feature type="compositionally biased region" description="Polar residues" evidence="2">
    <location>
        <begin position="1673"/>
        <end position="1710"/>
    </location>
</feature>
<feature type="compositionally biased region" description="Polar residues" evidence="2">
    <location>
        <begin position="3279"/>
        <end position="3297"/>
    </location>
</feature>
<dbReference type="PANTHER" id="PTHR21465:SF2">
    <property type="entry name" value="ZINC FINGER PROTEIN 469"/>
    <property type="match status" value="1"/>
</dbReference>
<gene>
    <name evidence="4" type="primary">znf469</name>
</gene>
<dbReference type="PANTHER" id="PTHR21465">
    <property type="entry name" value="ZINC FINGER PROTEIN 469"/>
    <property type="match status" value="1"/>
</dbReference>
<dbReference type="OrthoDB" id="9897853at2759"/>
<dbReference type="InterPro" id="IPR039270">
    <property type="entry name" value="ZNF469"/>
</dbReference>